<name>R7RY19_STEHR</name>
<dbReference type="OrthoDB" id="3341476at2759"/>
<keyword evidence="3" id="KW-1185">Reference proteome</keyword>
<dbReference type="InterPro" id="IPR023780">
    <property type="entry name" value="Chromo_domain"/>
</dbReference>
<feature type="non-terminal residue" evidence="2">
    <location>
        <position position="1"/>
    </location>
</feature>
<dbReference type="Gene3D" id="2.40.50.40">
    <property type="match status" value="1"/>
</dbReference>
<proteinExistence type="predicted"/>
<dbReference type="SUPFAM" id="SSF54160">
    <property type="entry name" value="Chromo domain-like"/>
    <property type="match status" value="1"/>
</dbReference>
<dbReference type="GeneID" id="18804374"/>
<gene>
    <name evidence="2" type="ORF">STEHIDRAFT_27463</name>
</gene>
<dbReference type="KEGG" id="shs:STEHIDRAFT_27463"/>
<dbReference type="CDD" id="cd00024">
    <property type="entry name" value="CD_CSD"/>
    <property type="match status" value="1"/>
</dbReference>
<reference evidence="3" key="1">
    <citation type="journal article" date="2012" name="Science">
        <title>The Paleozoic origin of enzymatic lignin decomposition reconstructed from 31 fungal genomes.</title>
        <authorList>
            <person name="Floudas D."/>
            <person name="Binder M."/>
            <person name="Riley R."/>
            <person name="Barry K."/>
            <person name="Blanchette R.A."/>
            <person name="Henrissat B."/>
            <person name="Martinez A.T."/>
            <person name="Otillar R."/>
            <person name="Spatafora J.W."/>
            <person name="Yadav J.S."/>
            <person name="Aerts A."/>
            <person name="Benoit I."/>
            <person name="Boyd A."/>
            <person name="Carlson A."/>
            <person name="Copeland A."/>
            <person name="Coutinho P.M."/>
            <person name="de Vries R.P."/>
            <person name="Ferreira P."/>
            <person name="Findley K."/>
            <person name="Foster B."/>
            <person name="Gaskell J."/>
            <person name="Glotzer D."/>
            <person name="Gorecki P."/>
            <person name="Heitman J."/>
            <person name="Hesse C."/>
            <person name="Hori C."/>
            <person name="Igarashi K."/>
            <person name="Jurgens J.A."/>
            <person name="Kallen N."/>
            <person name="Kersten P."/>
            <person name="Kohler A."/>
            <person name="Kuees U."/>
            <person name="Kumar T.K.A."/>
            <person name="Kuo A."/>
            <person name="LaButti K."/>
            <person name="Larrondo L.F."/>
            <person name="Lindquist E."/>
            <person name="Ling A."/>
            <person name="Lombard V."/>
            <person name="Lucas S."/>
            <person name="Lundell T."/>
            <person name="Martin R."/>
            <person name="McLaughlin D.J."/>
            <person name="Morgenstern I."/>
            <person name="Morin E."/>
            <person name="Murat C."/>
            <person name="Nagy L.G."/>
            <person name="Nolan M."/>
            <person name="Ohm R.A."/>
            <person name="Patyshakuliyeva A."/>
            <person name="Rokas A."/>
            <person name="Ruiz-Duenas F.J."/>
            <person name="Sabat G."/>
            <person name="Salamov A."/>
            <person name="Samejima M."/>
            <person name="Schmutz J."/>
            <person name="Slot J.C."/>
            <person name="St John F."/>
            <person name="Stenlid J."/>
            <person name="Sun H."/>
            <person name="Sun S."/>
            <person name="Syed K."/>
            <person name="Tsang A."/>
            <person name="Wiebenga A."/>
            <person name="Young D."/>
            <person name="Pisabarro A."/>
            <person name="Eastwood D.C."/>
            <person name="Martin F."/>
            <person name="Cullen D."/>
            <person name="Grigoriev I.V."/>
            <person name="Hibbett D.S."/>
        </authorList>
    </citation>
    <scope>NUCLEOTIDE SEQUENCE [LARGE SCALE GENOMIC DNA]</scope>
    <source>
        <strain evidence="3">FP-91666</strain>
    </source>
</reference>
<dbReference type="Pfam" id="PF00385">
    <property type="entry name" value="Chromo"/>
    <property type="match status" value="1"/>
</dbReference>
<dbReference type="SMART" id="SM00298">
    <property type="entry name" value="CHROMO"/>
    <property type="match status" value="1"/>
</dbReference>
<sequence>LHPVFNVSLLKPDNDPSEFHPHSDPKPFQLNNDPSLSIHSLLDCRKMGHRYEYLVHFSSLPNSDDSWVLLSDIPTTYNELIDRFHCRHPRAP</sequence>
<accession>R7RY19</accession>
<dbReference type="eggNOG" id="KOG0017">
    <property type="taxonomic scope" value="Eukaryota"/>
</dbReference>
<dbReference type="RefSeq" id="XP_007311029.1">
    <property type="nucleotide sequence ID" value="XM_007310967.1"/>
</dbReference>
<evidence type="ECO:0000313" key="3">
    <source>
        <dbReference type="Proteomes" id="UP000053927"/>
    </source>
</evidence>
<evidence type="ECO:0000313" key="2">
    <source>
        <dbReference type="EMBL" id="EIM79790.1"/>
    </source>
</evidence>
<dbReference type="InterPro" id="IPR000953">
    <property type="entry name" value="Chromo/chromo_shadow_dom"/>
</dbReference>
<organism evidence="2 3">
    <name type="scientific">Stereum hirsutum (strain FP-91666)</name>
    <name type="common">White-rot fungus</name>
    <dbReference type="NCBI Taxonomy" id="721885"/>
    <lineage>
        <taxon>Eukaryota</taxon>
        <taxon>Fungi</taxon>
        <taxon>Dikarya</taxon>
        <taxon>Basidiomycota</taxon>
        <taxon>Agaricomycotina</taxon>
        <taxon>Agaricomycetes</taxon>
        <taxon>Russulales</taxon>
        <taxon>Stereaceae</taxon>
        <taxon>Stereum</taxon>
    </lineage>
</organism>
<evidence type="ECO:0000259" key="1">
    <source>
        <dbReference type="SMART" id="SM00298"/>
    </source>
</evidence>
<dbReference type="GO" id="GO:0006338">
    <property type="term" value="P:chromatin remodeling"/>
    <property type="evidence" value="ECO:0007669"/>
    <property type="project" value="UniProtKB-ARBA"/>
</dbReference>
<dbReference type="InterPro" id="IPR016197">
    <property type="entry name" value="Chromo-like_dom_sf"/>
</dbReference>
<dbReference type="AlphaFoldDB" id="R7RY19"/>
<dbReference type="Proteomes" id="UP000053927">
    <property type="component" value="Unassembled WGS sequence"/>
</dbReference>
<feature type="domain" description="Chromo" evidence="1">
    <location>
        <begin position="35"/>
        <end position="89"/>
    </location>
</feature>
<dbReference type="EMBL" id="JH687401">
    <property type="protein sequence ID" value="EIM79790.1"/>
    <property type="molecule type" value="Genomic_DNA"/>
</dbReference>
<protein>
    <recommendedName>
        <fullName evidence="1">Chromo domain-containing protein</fullName>
    </recommendedName>
</protein>
<feature type="non-terminal residue" evidence="2">
    <location>
        <position position="92"/>
    </location>
</feature>